<dbReference type="RefSeq" id="WP_377460405.1">
    <property type="nucleotide sequence ID" value="NZ_JBHLUB010000032.1"/>
</dbReference>
<organism evidence="3 4">
    <name type="scientific">Micrococcoides hystricis</name>
    <dbReference type="NCBI Taxonomy" id="1572761"/>
    <lineage>
        <taxon>Bacteria</taxon>
        <taxon>Bacillati</taxon>
        <taxon>Actinomycetota</taxon>
        <taxon>Actinomycetes</taxon>
        <taxon>Micrococcales</taxon>
        <taxon>Micrococcaceae</taxon>
        <taxon>Micrococcoides</taxon>
    </lineage>
</organism>
<dbReference type="PANTHER" id="PTHR42733:SF2">
    <property type="entry name" value="DJ-1_THIJ_PFPI FAMILY PROTEIN"/>
    <property type="match status" value="1"/>
</dbReference>
<comment type="similarity">
    <text evidence="1">Belongs to the peptidase C56 family.</text>
</comment>
<dbReference type="PANTHER" id="PTHR42733">
    <property type="entry name" value="DJ-1 PROTEIN"/>
    <property type="match status" value="1"/>
</dbReference>
<keyword evidence="3" id="KW-0315">Glutamine amidotransferase</keyword>
<dbReference type="Gene3D" id="3.40.50.880">
    <property type="match status" value="1"/>
</dbReference>
<protein>
    <submittedName>
        <fullName evidence="3">Type 1 glutamine amidotransferase domain-containing protein</fullName>
    </submittedName>
</protein>
<dbReference type="PROSITE" id="PS51276">
    <property type="entry name" value="PEPTIDASE_C56_PFPI"/>
    <property type="match status" value="1"/>
</dbReference>
<comment type="caution">
    <text evidence="3">The sequence shown here is derived from an EMBL/GenBank/DDBJ whole genome shotgun (WGS) entry which is preliminary data.</text>
</comment>
<accession>A0ABV6PES3</accession>
<dbReference type="NCBIfam" id="TIGR01382">
    <property type="entry name" value="PfpI"/>
    <property type="match status" value="1"/>
</dbReference>
<dbReference type="SUPFAM" id="SSF52317">
    <property type="entry name" value="Class I glutamine amidotransferase-like"/>
    <property type="match status" value="1"/>
</dbReference>
<evidence type="ECO:0000256" key="1">
    <source>
        <dbReference type="ARBA" id="ARBA00008542"/>
    </source>
</evidence>
<sequence length="173" mass="18388">MTLRNKNIVILTSDLFEESEVLYPQIRLKGEGADVKVLSPTGDSVKGKNGFAALPVDGAIKDVSIEDVDAVVVPGGFAPDKVRQDEAAIELVKAADAAGKPVAFICHGLWVGVTADILQGRTATAVGVIRPEVEGAGATWSDDHVVVDKNLVTAQIPRDLEEWMKKFIDVAKA</sequence>
<dbReference type="EMBL" id="JBHLUB010000032">
    <property type="protein sequence ID" value="MFC0582887.1"/>
    <property type="molecule type" value="Genomic_DNA"/>
</dbReference>
<evidence type="ECO:0000313" key="3">
    <source>
        <dbReference type="EMBL" id="MFC0582887.1"/>
    </source>
</evidence>
<evidence type="ECO:0000313" key="4">
    <source>
        <dbReference type="Proteomes" id="UP001589862"/>
    </source>
</evidence>
<reference evidence="3 4" key="1">
    <citation type="submission" date="2024-09" db="EMBL/GenBank/DDBJ databases">
        <authorList>
            <person name="Sun Q."/>
            <person name="Mori K."/>
        </authorList>
    </citation>
    <scope>NUCLEOTIDE SEQUENCE [LARGE SCALE GENOMIC DNA]</scope>
    <source>
        <strain evidence="3 4">NCAIM B.02604</strain>
    </source>
</reference>
<dbReference type="CDD" id="cd03134">
    <property type="entry name" value="GATase1_PfpI_like"/>
    <property type="match status" value="1"/>
</dbReference>
<gene>
    <name evidence="3" type="ORF">ACFFFR_10955</name>
</gene>
<keyword evidence="4" id="KW-1185">Reference proteome</keyword>
<name>A0ABV6PES3_9MICC</name>
<dbReference type="Proteomes" id="UP001589862">
    <property type="component" value="Unassembled WGS sequence"/>
</dbReference>
<dbReference type="Pfam" id="PF01965">
    <property type="entry name" value="DJ-1_PfpI"/>
    <property type="match status" value="1"/>
</dbReference>
<dbReference type="InterPro" id="IPR002818">
    <property type="entry name" value="DJ-1/PfpI"/>
</dbReference>
<proteinExistence type="inferred from homology"/>
<dbReference type="InterPro" id="IPR006286">
    <property type="entry name" value="C56_PfpI-like"/>
</dbReference>
<dbReference type="InterPro" id="IPR029062">
    <property type="entry name" value="Class_I_gatase-like"/>
</dbReference>
<evidence type="ECO:0000259" key="2">
    <source>
        <dbReference type="Pfam" id="PF01965"/>
    </source>
</evidence>
<feature type="domain" description="DJ-1/PfpI" evidence="2">
    <location>
        <begin position="6"/>
        <end position="168"/>
    </location>
</feature>